<keyword evidence="3" id="KW-1185">Reference proteome</keyword>
<evidence type="ECO:0008006" key="4">
    <source>
        <dbReference type="Google" id="ProtNLM"/>
    </source>
</evidence>
<accession>A0A6I8M254</accession>
<name>A0A6I8M254_9PSEU</name>
<organism evidence="2 3">
    <name type="scientific">Amycolatopsis camponoti</name>
    <dbReference type="NCBI Taxonomy" id="2606593"/>
    <lineage>
        <taxon>Bacteria</taxon>
        <taxon>Bacillati</taxon>
        <taxon>Actinomycetota</taxon>
        <taxon>Actinomycetes</taxon>
        <taxon>Pseudonocardiales</taxon>
        <taxon>Pseudonocardiaceae</taxon>
        <taxon>Amycolatopsis</taxon>
    </lineage>
</organism>
<dbReference type="EMBL" id="CABVGP010000002">
    <property type="protein sequence ID" value="VVJ21676.1"/>
    <property type="molecule type" value="Genomic_DNA"/>
</dbReference>
<sequence>MTRHPHDDSVAATKSRLRLAGALGAFVLAALAARKWQLRWGANPREVTATLTGDDLIAEPDLVATRAITISAPASEVWPWLAQLGQARGGFYSYDAWENLVGCDIHSADRVVPEWQHVEVGDEVKLHPDVSMAVAGVDEGRALVLRGAVPMGKAAAPYDCTWAFVLRDRPDGSTRLVMRERYGYTRRWAGLLIEPVEAVSFVMSRKMLMGVRDRAEAGGAPDVAAQRDETTTGGRHAGA</sequence>
<dbReference type="AlphaFoldDB" id="A0A6I8M254"/>
<evidence type="ECO:0000313" key="2">
    <source>
        <dbReference type="EMBL" id="VVJ21676.1"/>
    </source>
</evidence>
<feature type="region of interest" description="Disordered" evidence="1">
    <location>
        <begin position="218"/>
        <end position="239"/>
    </location>
</feature>
<evidence type="ECO:0000256" key="1">
    <source>
        <dbReference type="SAM" id="MobiDB-lite"/>
    </source>
</evidence>
<dbReference type="InterPro" id="IPR023393">
    <property type="entry name" value="START-like_dom_sf"/>
</dbReference>
<gene>
    <name evidence="2" type="ORF">AA23TX_06697</name>
</gene>
<reference evidence="2 3" key="1">
    <citation type="submission" date="2019-09" db="EMBL/GenBank/DDBJ databases">
        <authorList>
            <person name="Leyn A S."/>
        </authorList>
    </citation>
    <scope>NUCLEOTIDE SEQUENCE [LARGE SCALE GENOMIC DNA]</scope>
    <source>
        <strain evidence="2">AA231_1</strain>
    </source>
</reference>
<evidence type="ECO:0000313" key="3">
    <source>
        <dbReference type="Proteomes" id="UP000399805"/>
    </source>
</evidence>
<protein>
    <recommendedName>
        <fullName evidence="4">SRPBCC family protein</fullName>
    </recommendedName>
</protein>
<dbReference type="Gene3D" id="3.30.530.20">
    <property type="match status" value="1"/>
</dbReference>
<dbReference type="SUPFAM" id="SSF55961">
    <property type="entry name" value="Bet v1-like"/>
    <property type="match status" value="1"/>
</dbReference>
<proteinExistence type="predicted"/>
<dbReference type="Proteomes" id="UP000399805">
    <property type="component" value="Unassembled WGS sequence"/>
</dbReference>